<reference evidence="1 2" key="1">
    <citation type="submission" date="2017-06" db="EMBL/GenBank/DDBJ databases">
        <authorList>
            <person name="Varghese N."/>
            <person name="Submissions S."/>
        </authorList>
    </citation>
    <scope>NUCLEOTIDE SEQUENCE [LARGE SCALE GENOMIC DNA]</scope>
    <source>
        <strain evidence="1 2">DSM 26989</strain>
    </source>
</reference>
<name>A0AA94LJ74_9BACT</name>
<sequence>MITDTPRIYYKLSFIRFYLCLVFLQRYASTYLTIFYTRTAPLHYCYHSKTQRKKKKK</sequence>
<evidence type="ECO:0000313" key="1">
    <source>
        <dbReference type="EMBL" id="SNR65875.1"/>
    </source>
</evidence>
<organism evidence="1 2">
    <name type="scientific">Prevotella jejuni</name>
    <dbReference type="NCBI Taxonomy" id="1177574"/>
    <lineage>
        <taxon>Bacteria</taxon>
        <taxon>Pseudomonadati</taxon>
        <taxon>Bacteroidota</taxon>
        <taxon>Bacteroidia</taxon>
        <taxon>Bacteroidales</taxon>
        <taxon>Prevotellaceae</taxon>
        <taxon>Prevotella</taxon>
    </lineage>
</organism>
<gene>
    <name evidence="1" type="ORF">SAMN06265364_10379</name>
</gene>
<dbReference type="EMBL" id="FZNZ01000003">
    <property type="protein sequence ID" value="SNR65875.1"/>
    <property type="molecule type" value="Genomic_DNA"/>
</dbReference>
<comment type="caution">
    <text evidence="1">The sequence shown here is derived from an EMBL/GenBank/DDBJ whole genome shotgun (WGS) entry which is preliminary data.</text>
</comment>
<dbReference type="AlphaFoldDB" id="A0AA94LJ74"/>
<keyword evidence="2" id="KW-1185">Reference proteome</keyword>
<dbReference type="Proteomes" id="UP000198427">
    <property type="component" value="Unassembled WGS sequence"/>
</dbReference>
<evidence type="ECO:0000313" key="2">
    <source>
        <dbReference type="Proteomes" id="UP000198427"/>
    </source>
</evidence>
<proteinExistence type="predicted"/>
<accession>A0AA94LJ74</accession>
<protein>
    <submittedName>
        <fullName evidence="1">Uncharacterized protein</fullName>
    </submittedName>
</protein>